<dbReference type="AlphaFoldDB" id="A0A3N4JQZ9"/>
<keyword evidence="2" id="KW-1185">Reference proteome</keyword>
<dbReference type="Proteomes" id="UP000276215">
    <property type="component" value="Unassembled WGS sequence"/>
</dbReference>
<proteinExistence type="predicted"/>
<name>A0A3N4JQZ9_9PEZI</name>
<gene>
    <name evidence="1" type="ORF">L873DRAFT_739993</name>
</gene>
<protein>
    <submittedName>
        <fullName evidence="1">Uncharacterized protein</fullName>
    </submittedName>
</protein>
<dbReference type="EMBL" id="ML120377">
    <property type="protein sequence ID" value="RPB00756.1"/>
    <property type="molecule type" value="Genomic_DNA"/>
</dbReference>
<evidence type="ECO:0000313" key="1">
    <source>
        <dbReference type="EMBL" id="RPB00756.1"/>
    </source>
</evidence>
<sequence>MLSAYSNPIPALSKPSGSRFTTGIIIFFTPHPRQLHLPSTTHKYTTTTATRFPLRVLDETTVRPSLLPYTVTHSPTSLPITPTNPPTDKMCRKITLHFTCLHIRQHLCPSTPSCNIREAHSSAAATPKHEMIHRFVWINTECWNCASVKANRNMLMMPDLEVDLGPEGVIVGPDVVNVVMG</sequence>
<organism evidence="1 2">
    <name type="scientific">Choiromyces venosus 120613-1</name>
    <dbReference type="NCBI Taxonomy" id="1336337"/>
    <lineage>
        <taxon>Eukaryota</taxon>
        <taxon>Fungi</taxon>
        <taxon>Dikarya</taxon>
        <taxon>Ascomycota</taxon>
        <taxon>Pezizomycotina</taxon>
        <taxon>Pezizomycetes</taxon>
        <taxon>Pezizales</taxon>
        <taxon>Tuberaceae</taxon>
        <taxon>Choiromyces</taxon>
    </lineage>
</organism>
<reference evidence="1 2" key="1">
    <citation type="journal article" date="2018" name="Nat. Ecol. Evol.">
        <title>Pezizomycetes genomes reveal the molecular basis of ectomycorrhizal truffle lifestyle.</title>
        <authorList>
            <person name="Murat C."/>
            <person name="Payen T."/>
            <person name="Noel B."/>
            <person name="Kuo A."/>
            <person name="Morin E."/>
            <person name="Chen J."/>
            <person name="Kohler A."/>
            <person name="Krizsan K."/>
            <person name="Balestrini R."/>
            <person name="Da Silva C."/>
            <person name="Montanini B."/>
            <person name="Hainaut M."/>
            <person name="Levati E."/>
            <person name="Barry K.W."/>
            <person name="Belfiori B."/>
            <person name="Cichocki N."/>
            <person name="Clum A."/>
            <person name="Dockter R.B."/>
            <person name="Fauchery L."/>
            <person name="Guy J."/>
            <person name="Iotti M."/>
            <person name="Le Tacon F."/>
            <person name="Lindquist E.A."/>
            <person name="Lipzen A."/>
            <person name="Malagnac F."/>
            <person name="Mello A."/>
            <person name="Molinier V."/>
            <person name="Miyauchi S."/>
            <person name="Poulain J."/>
            <person name="Riccioni C."/>
            <person name="Rubini A."/>
            <person name="Sitrit Y."/>
            <person name="Splivallo R."/>
            <person name="Traeger S."/>
            <person name="Wang M."/>
            <person name="Zifcakova L."/>
            <person name="Wipf D."/>
            <person name="Zambonelli A."/>
            <person name="Paolocci F."/>
            <person name="Nowrousian M."/>
            <person name="Ottonello S."/>
            <person name="Baldrian P."/>
            <person name="Spatafora J.W."/>
            <person name="Henrissat B."/>
            <person name="Nagy L.G."/>
            <person name="Aury J.M."/>
            <person name="Wincker P."/>
            <person name="Grigoriev I.V."/>
            <person name="Bonfante P."/>
            <person name="Martin F.M."/>
        </authorList>
    </citation>
    <scope>NUCLEOTIDE SEQUENCE [LARGE SCALE GENOMIC DNA]</scope>
    <source>
        <strain evidence="1 2">120613-1</strain>
    </source>
</reference>
<evidence type="ECO:0000313" key="2">
    <source>
        <dbReference type="Proteomes" id="UP000276215"/>
    </source>
</evidence>
<dbReference type="OrthoDB" id="10611970at2759"/>
<accession>A0A3N4JQZ9</accession>